<name>A0A1I0U4R4_9SPHI</name>
<accession>A0A1I0U4R4</accession>
<dbReference type="SUPFAM" id="SSF52266">
    <property type="entry name" value="SGNH hydrolase"/>
    <property type="match status" value="1"/>
</dbReference>
<dbReference type="InterPro" id="IPR026444">
    <property type="entry name" value="Secre_tail"/>
</dbReference>
<dbReference type="InterPro" id="IPR036514">
    <property type="entry name" value="SGNH_hydro_sf"/>
</dbReference>
<dbReference type="Gene3D" id="2.60.40.4070">
    <property type="match status" value="1"/>
</dbReference>
<dbReference type="EMBL" id="FOJM01000021">
    <property type="protein sequence ID" value="SFA59069.1"/>
    <property type="molecule type" value="Genomic_DNA"/>
</dbReference>
<evidence type="ECO:0000259" key="3">
    <source>
        <dbReference type="Pfam" id="PF18962"/>
    </source>
</evidence>
<dbReference type="GO" id="GO:0004622">
    <property type="term" value="F:phosphatidylcholine lysophospholipase activity"/>
    <property type="evidence" value="ECO:0007669"/>
    <property type="project" value="TreeGrafter"/>
</dbReference>
<feature type="transmembrane region" description="Helical" evidence="1">
    <location>
        <begin position="6"/>
        <end position="25"/>
    </location>
</feature>
<feature type="domain" description="Secretion system C-terminal sorting" evidence="3">
    <location>
        <begin position="279"/>
        <end position="357"/>
    </location>
</feature>
<dbReference type="Pfam" id="PF18962">
    <property type="entry name" value="Por_Secre_tail"/>
    <property type="match status" value="1"/>
</dbReference>
<gene>
    <name evidence="4" type="ORF">SAMN04488511_1214</name>
</gene>
<dbReference type="InterPro" id="IPR013830">
    <property type="entry name" value="SGNH_hydro"/>
</dbReference>
<feature type="transmembrane region" description="Helical" evidence="1">
    <location>
        <begin position="37"/>
        <end position="57"/>
    </location>
</feature>
<dbReference type="AlphaFoldDB" id="A0A1I0U4R4"/>
<organism evidence="4 5">
    <name type="scientific">Pedobacter suwonensis</name>
    <dbReference type="NCBI Taxonomy" id="332999"/>
    <lineage>
        <taxon>Bacteria</taxon>
        <taxon>Pseudomonadati</taxon>
        <taxon>Bacteroidota</taxon>
        <taxon>Sphingobacteriia</taxon>
        <taxon>Sphingobacteriales</taxon>
        <taxon>Sphingobacteriaceae</taxon>
        <taxon>Pedobacter</taxon>
    </lineage>
</organism>
<dbReference type="STRING" id="332999.SAMN04488511_1214"/>
<protein>
    <submittedName>
        <fullName evidence="4">Por secretion system C-terminal sorting domain-containing protein</fullName>
    </submittedName>
</protein>
<proteinExistence type="predicted"/>
<sequence>MFVKNKSTNIIYIYFLVNCAIKNILKSCTKEFLTMKFSAKVFLSLLLLLFARISLFAQGSTPPNRVSCPEAAQYYSKDSINIVTFGASTVEGVKGLGFQTMLQNNFINCYTNKIVDITNHGIGGQTTFQGLLRIDNAIANRTGFIVIDMGINDAIAMTMGKGSVAETVANMRSLITVSLKQKLVPILCTLQFVDDRTIKGNIAVNINIRNINAAYRKLAAEYKIYLADVNAAMRRDFSLYQDPFHPNARGYRLISYVIFDAINKAIFDKFLKFTVTQNYPNPASMQTFIDLVLPEADKINVQIYDLMGRLVKTVVNEYLNVGKHTLDINTSTFVPGIYFFKISSDSGQYNTTKKFIVAR</sequence>
<dbReference type="InterPro" id="IPR051532">
    <property type="entry name" value="Ester_Hydrolysis_Enzymes"/>
</dbReference>
<dbReference type="PANTHER" id="PTHR30383:SF5">
    <property type="entry name" value="SGNH HYDROLASE-TYPE ESTERASE DOMAIN-CONTAINING PROTEIN"/>
    <property type="match status" value="1"/>
</dbReference>
<evidence type="ECO:0000313" key="4">
    <source>
        <dbReference type="EMBL" id="SFA59069.1"/>
    </source>
</evidence>
<dbReference type="PANTHER" id="PTHR30383">
    <property type="entry name" value="THIOESTERASE 1/PROTEASE 1/LYSOPHOSPHOLIPASE L1"/>
    <property type="match status" value="1"/>
</dbReference>
<keyword evidence="1" id="KW-1133">Transmembrane helix</keyword>
<dbReference type="Pfam" id="PF13472">
    <property type="entry name" value="Lipase_GDSL_2"/>
    <property type="match status" value="1"/>
</dbReference>
<reference evidence="5" key="1">
    <citation type="submission" date="2016-10" db="EMBL/GenBank/DDBJ databases">
        <authorList>
            <person name="Varghese N."/>
            <person name="Submissions S."/>
        </authorList>
    </citation>
    <scope>NUCLEOTIDE SEQUENCE [LARGE SCALE GENOMIC DNA]</scope>
    <source>
        <strain evidence="5">DSM 18130</strain>
    </source>
</reference>
<evidence type="ECO:0000259" key="2">
    <source>
        <dbReference type="Pfam" id="PF13472"/>
    </source>
</evidence>
<keyword evidence="1" id="KW-0472">Membrane</keyword>
<evidence type="ECO:0000313" key="5">
    <source>
        <dbReference type="Proteomes" id="UP000198836"/>
    </source>
</evidence>
<keyword evidence="1" id="KW-0812">Transmembrane</keyword>
<feature type="domain" description="SGNH hydrolase-type esterase" evidence="2">
    <location>
        <begin position="85"/>
        <end position="253"/>
    </location>
</feature>
<dbReference type="CDD" id="cd00229">
    <property type="entry name" value="SGNH_hydrolase"/>
    <property type="match status" value="1"/>
</dbReference>
<keyword evidence="5" id="KW-1185">Reference proteome</keyword>
<dbReference type="NCBIfam" id="TIGR04183">
    <property type="entry name" value="Por_Secre_tail"/>
    <property type="match status" value="1"/>
</dbReference>
<dbReference type="Proteomes" id="UP000198836">
    <property type="component" value="Unassembled WGS sequence"/>
</dbReference>
<evidence type="ECO:0000256" key="1">
    <source>
        <dbReference type="SAM" id="Phobius"/>
    </source>
</evidence>
<dbReference type="Gene3D" id="3.40.50.1110">
    <property type="entry name" value="SGNH hydrolase"/>
    <property type="match status" value="1"/>
</dbReference>